<dbReference type="PANTHER" id="PTHR34653">
    <property type="match status" value="1"/>
</dbReference>
<feature type="region of interest" description="Disordered" evidence="6">
    <location>
        <begin position="1"/>
        <end position="31"/>
    </location>
</feature>
<dbReference type="GO" id="GO:0005198">
    <property type="term" value="F:structural molecule activity"/>
    <property type="evidence" value="ECO:0007669"/>
    <property type="project" value="UniProtKB-UniRule"/>
</dbReference>
<dbReference type="NCBIfam" id="TIGR00205">
    <property type="entry name" value="fliE"/>
    <property type="match status" value="1"/>
</dbReference>
<keyword evidence="7" id="KW-0969">Cilium</keyword>
<dbReference type="Pfam" id="PF02049">
    <property type="entry name" value="FliE"/>
    <property type="match status" value="1"/>
</dbReference>
<evidence type="ECO:0000256" key="1">
    <source>
        <dbReference type="ARBA" id="ARBA00004117"/>
    </source>
</evidence>
<evidence type="ECO:0000256" key="6">
    <source>
        <dbReference type="SAM" id="MobiDB-lite"/>
    </source>
</evidence>
<sequence length="103" mass="11236">MIEVKSVGSSTSLHQKVLERTSQSLNTDDNAPSFVSRVGDAIKDVAEAQNISGDITKAYELGEETDLAKVMVTQQVSSLGFQMTLNIRNKVLSAYKDIMNMPV</sequence>
<dbReference type="PANTHER" id="PTHR34653:SF1">
    <property type="entry name" value="FLAGELLAR HOOK-BASAL BODY COMPLEX PROTEIN FLIE"/>
    <property type="match status" value="1"/>
</dbReference>
<keyword evidence="7" id="KW-0966">Cell projection</keyword>
<evidence type="ECO:0000313" key="8">
    <source>
        <dbReference type="Proteomes" id="UP000252132"/>
    </source>
</evidence>
<organism evidence="7 8">
    <name type="scientific">PS1 clade bacterium</name>
    <dbReference type="NCBI Taxonomy" id="2175152"/>
    <lineage>
        <taxon>Bacteria</taxon>
        <taxon>Pseudomonadati</taxon>
        <taxon>Pseudomonadota</taxon>
        <taxon>Alphaproteobacteria</taxon>
        <taxon>PS1 clade</taxon>
    </lineage>
</organism>
<reference evidence="7 8" key="1">
    <citation type="journal article" date="2018" name="Microbiome">
        <title>Fine metagenomic profile of the Mediterranean stratified and mixed water columns revealed by assembly and recruitment.</title>
        <authorList>
            <person name="Haro-Moreno J.M."/>
            <person name="Lopez-Perez M."/>
            <person name="De La Torre J.R."/>
            <person name="Picazo A."/>
            <person name="Camacho A."/>
            <person name="Rodriguez-Valera F."/>
        </authorList>
    </citation>
    <scope>NUCLEOTIDE SEQUENCE [LARGE SCALE GENOMIC DNA]</scope>
    <source>
        <strain evidence="7">MED-G55</strain>
    </source>
</reference>
<dbReference type="PRINTS" id="PR01006">
    <property type="entry name" value="FLGHOOKFLIE"/>
</dbReference>
<evidence type="ECO:0000256" key="2">
    <source>
        <dbReference type="ARBA" id="ARBA00009272"/>
    </source>
</evidence>
<comment type="caution">
    <text evidence="7">The sequence shown here is derived from an EMBL/GenBank/DDBJ whole genome shotgun (WGS) entry which is preliminary data.</text>
</comment>
<feature type="compositionally biased region" description="Polar residues" evidence="6">
    <location>
        <begin position="7"/>
        <end position="30"/>
    </location>
</feature>
<dbReference type="GO" id="GO:0071973">
    <property type="term" value="P:bacterial-type flagellum-dependent cell motility"/>
    <property type="evidence" value="ECO:0007669"/>
    <property type="project" value="InterPro"/>
</dbReference>
<evidence type="ECO:0000313" key="7">
    <source>
        <dbReference type="EMBL" id="RCL75092.1"/>
    </source>
</evidence>
<evidence type="ECO:0000256" key="5">
    <source>
        <dbReference type="NCBIfam" id="TIGR00205"/>
    </source>
</evidence>
<comment type="subcellular location">
    <subcellularLocation>
        <location evidence="1 4">Bacterial flagellum basal body</location>
    </subcellularLocation>
</comment>
<dbReference type="GO" id="GO:0009425">
    <property type="term" value="C:bacterial-type flagellum basal body"/>
    <property type="evidence" value="ECO:0007669"/>
    <property type="project" value="UniProtKB-SubCell"/>
</dbReference>
<dbReference type="GO" id="GO:0003774">
    <property type="term" value="F:cytoskeletal motor activity"/>
    <property type="evidence" value="ECO:0007669"/>
    <property type="project" value="InterPro"/>
</dbReference>
<protein>
    <recommendedName>
        <fullName evidence="4 5">Flagellar hook-basal body complex protein FliE</fullName>
    </recommendedName>
</protein>
<evidence type="ECO:0000256" key="4">
    <source>
        <dbReference type="HAMAP-Rule" id="MF_00724"/>
    </source>
</evidence>
<dbReference type="Proteomes" id="UP000252132">
    <property type="component" value="Unassembled WGS sequence"/>
</dbReference>
<keyword evidence="7" id="KW-0282">Flagellum</keyword>
<dbReference type="AlphaFoldDB" id="A0A368DTD0"/>
<accession>A0A368DTD0</accession>
<evidence type="ECO:0000256" key="3">
    <source>
        <dbReference type="ARBA" id="ARBA00023143"/>
    </source>
</evidence>
<gene>
    <name evidence="4 7" type="primary">fliE</name>
    <name evidence="7" type="ORF">DBW69_06710</name>
</gene>
<proteinExistence type="inferred from homology"/>
<name>A0A368DTD0_9PROT</name>
<dbReference type="EMBL" id="QOQF01000039">
    <property type="protein sequence ID" value="RCL75092.1"/>
    <property type="molecule type" value="Genomic_DNA"/>
</dbReference>
<comment type="similarity">
    <text evidence="2 4">Belongs to the FliE family.</text>
</comment>
<dbReference type="HAMAP" id="MF_00724">
    <property type="entry name" value="FliE"/>
    <property type="match status" value="1"/>
</dbReference>
<dbReference type="InterPro" id="IPR001624">
    <property type="entry name" value="FliE"/>
</dbReference>
<keyword evidence="3 4" id="KW-0975">Bacterial flagellum</keyword>